<keyword evidence="3" id="KW-0547">Nucleotide-binding</keyword>
<dbReference type="PROSITE" id="PS50893">
    <property type="entry name" value="ABC_TRANSPORTER_2"/>
    <property type="match status" value="1"/>
</dbReference>
<reference evidence="6 7" key="1">
    <citation type="submission" date="2018-06" db="EMBL/GenBank/DDBJ databases">
        <title>Genomic Encyclopedia of Type Strains, Phase III (KMG-III): the genomes of soil and plant-associated and newly described type strains.</title>
        <authorList>
            <person name="Whitman W."/>
        </authorList>
    </citation>
    <scope>NUCLEOTIDE SEQUENCE [LARGE SCALE GENOMIC DNA]</scope>
    <source>
        <strain evidence="6 7">CGMCC 1.12504</strain>
    </source>
</reference>
<evidence type="ECO:0000256" key="2">
    <source>
        <dbReference type="ARBA" id="ARBA00022448"/>
    </source>
</evidence>
<dbReference type="InterPro" id="IPR003593">
    <property type="entry name" value="AAA+_ATPase"/>
</dbReference>
<sequence length="317" mass="35657">MNLGFFLTFTYINTFKMENIIQTSNLNFHYSKHKSIIENLSINVPKGSIYGFLGPNGAGKSTTMRLLTGIIPDDKNAIKIFGSELNEQIPFIFSKIGALVESPALYLHLSGYNNLLYIAKVKNINPDKIDEVLELVELTYAKNQKAKQYSLGMKQRLAIAMALLGEPELLFLDEPVNGLDPNGIVEIRKLLIKINKEKGVTIFVSSHLLSEIEKMCTHIGIIAKGKLKFEGTMNQLSTSFNTCKIEITIDNASDWQKKLNENGVKTQLNEANKIAVLLNTKEEIPTFIKKLINEGALLYEVKILEGLEEWFMNLIEN</sequence>
<evidence type="ECO:0000313" key="6">
    <source>
        <dbReference type="EMBL" id="RAR47445.1"/>
    </source>
</evidence>
<dbReference type="PANTHER" id="PTHR43335:SF4">
    <property type="entry name" value="ABC TRANSPORTER, ATP-BINDING PROTEIN"/>
    <property type="match status" value="1"/>
</dbReference>
<dbReference type="AlphaFoldDB" id="A0A328WQA7"/>
<feature type="domain" description="ABC transporter" evidence="5">
    <location>
        <begin position="21"/>
        <end position="249"/>
    </location>
</feature>
<dbReference type="Gene3D" id="3.40.50.300">
    <property type="entry name" value="P-loop containing nucleotide triphosphate hydrolases"/>
    <property type="match status" value="1"/>
</dbReference>
<comment type="caution">
    <text evidence="6">The sequence shown here is derived from an EMBL/GenBank/DDBJ whole genome shotgun (WGS) entry which is preliminary data.</text>
</comment>
<organism evidence="6 7">
    <name type="scientific">Flavobacterium lacus</name>
    <dbReference type="NCBI Taxonomy" id="1353778"/>
    <lineage>
        <taxon>Bacteria</taxon>
        <taxon>Pseudomonadati</taxon>
        <taxon>Bacteroidota</taxon>
        <taxon>Flavobacteriia</taxon>
        <taxon>Flavobacteriales</taxon>
        <taxon>Flavobacteriaceae</taxon>
        <taxon>Flavobacterium</taxon>
    </lineage>
</organism>
<dbReference type="PANTHER" id="PTHR43335">
    <property type="entry name" value="ABC TRANSPORTER, ATP-BINDING PROTEIN"/>
    <property type="match status" value="1"/>
</dbReference>
<dbReference type="Pfam" id="PF00005">
    <property type="entry name" value="ABC_tran"/>
    <property type="match status" value="1"/>
</dbReference>
<name>A0A328WQA7_9FLAO</name>
<protein>
    <submittedName>
        <fullName evidence="6">ABC-2 type transport system ATP-binding protein</fullName>
    </submittedName>
</protein>
<dbReference type="InterPro" id="IPR027417">
    <property type="entry name" value="P-loop_NTPase"/>
</dbReference>
<dbReference type="PROSITE" id="PS00211">
    <property type="entry name" value="ABC_TRANSPORTER_1"/>
    <property type="match status" value="1"/>
</dbReference>
<evidence type="ECO:0000259" key="5">
    <source>
        <dbReference type="PROSITE" id="PS50893"/>
    </source>
</evidence>
<dbReference type="GO" id="GO:0005524">
    <property type="term" value="F:ATP binding"/>
    <property type="evidence" value="ECO:0007669"/>
    <property type="project" value="UniProtKB-KW"/>
</dbReference>
<dbReference type="Proteomes" id="UP000249518">
    <property type="component" value="Unassembled WGS sequence"/>
</dbReference>
<dbReference type="OrthoDB" id="9801987at2"/>
<dbReference type="RefSeq" id="WP_112086453.1">
    <property type="nucleotide sequence ID" value="NZ_QLSV01000009.1"/>
</dbReference>
<comment type="similarity">
    <text evidence="1">Belongs to the ABC transporter superfamily.</text>
</comment>
<evidence type="ECO:0000256" key="4">
    <source>
        <dbReference type="ARBA" id="ARBA00022840"/>
    </source>
</evidence>
<accession>A0A328WQA7</accession>
<evidence type="ECO:0000256" key="1">
    <source>
        <dbReference type="ARBA" id="ARBA00005417"/>
    </source>
</evidence>
<dbReference type="GO" id="GO:0016887">
    <property type="term" value="F:ATP hydrolysis activity"/>
    <property type="evidence" value="ECO:0007669"/>
    <property type="project" value="InterPro"/>
</dbReference>
<proteinExistence type="inferred from homology"/>
<dbReference type="InterPro" id="IPR017871">
    <property type="entry name" value="ABC_transporter-like_CS"/>
</dbReference>
<dbReference type="InterPro" id="IPR003439">
    <property type="entry name" value="ABC_transporter-like_ATP-bd"/>
</dbReference>
<evidence type="ECO:0000313" key="7">
    <source>
        <dbReference type="Proteomes" id="UP000249518"/>
    </source>
</evidence>
<gene>
    <name evidence="6" type="ORF">B0I10_109119</name>
</gene>
<keyword evidence="2" id="KW-0813">Transport</keyword>
<dbReference type="SUPFAM" id="SSF52540">
    <property type="entry name" value="P-loop containing nucleoside triphosphate hydrolases"/>
    <property type="match status" value="1"/>
</dbReference>
<dbReference type="SMART" id="SM00382">
    <property type="entry name" value="AAA"/>
    <property type="match status" value="1"/>
</dbReference>
<dbReference type="EMBL" id="QLSV01000009">
    <property type="protein sequence ID" value="RAR47445.1"/>
    <property type="molecule type" value="Genomic_DNA"/>
</dbReference>
<keyword evidence="4 6" id="KW-0067">ATP-binding</keyword>
<keyword evidence="7" id="KW-1185">Reference proteome</keyword>
<evidence type="ECO:0000256" key="3">
    <source>
        <dbReference type="ARBA" id="ARBA00022741"/>
    </source>
</evidence>